<feature type="domain" description="Carrier" evidence="6">
    <location>
        <begin position="1805"/>
        <end position="1884"/>
    </location>
</feature>
<feature type="active site" description="Proton donor; for dehydratase activity" evidence="4">
    <location>
        <position position="2763"/>
    </location>
</feature>
<dbReference type="Pfam" id="PF14765">
    <property type="entry name" value="PS-DH"/>
    <property type="match status" value="1"/>
</dbReference>
<feature type="region of interest" description="C-terminal hotdog fold" evidence="4">
    <location>
        <begin position="2701"/>
        <end position="2850"/>
    </location>
</feature>
<feature type="region of interest" description="N-terminal hotdog fold" evidence="4">
    <location>
        <begin position="2560"/>
        <end position="2686"/>
    </location>
</feature>
<dbReference type="InterPro" id="IPR013968">
    <property type="entry name" value="PKS_KR"/>
</dbReference>
<dbReference type="Pfam" id="PF13561">
    <property type="entry name" value="adh_short_C2"/>
    <property type="match status" value="1"/>
</dbReference>
<dbReference type="InterPro" id="IPR014043">
    <property type="entry name" value="Acyl_transferase_dom"/>
</dbReference>
<dbReference type="CDD" id="cd00833">
    <property type="entry name" value="PKS"/>
    <property type="match status" value="1"/>
</dbReference>
<dbReference type="InterPro" id="IPR049551">
    <property type="entry name" value="PKS_DH_C"/>
</dbReference>
<dbReference type="InterPro" id="IPR042104">
    <property type="entry name" value="PKS_dehydratase_sf"/>
</dbReference>
<dbReference type="SUPFAM" id="SSF51412">
    <property type="entry name" value="Inosine monophosphate dehydrogenase (IMPDH)"/>
    <property type="match status" value="2"/>
</dbReference>
<dbReference type="GO" id="GO:0006633">
    <property type="term" value="P:fatty acid biosynthetic process"/>
    <property type="evidence" value="ECO:0007669"/>
    <property type="project" value="InterPro"/>
</dbReference>
<feature type="domain" description="Ketosynthase family 3 (KS3)" evidence="7">
    <location>
        <begin position="694"/>
        <end position="1147"/>
    </location>
</feature>
<dbReference type="InterPro" id="IPR016036">
    <property type="entry name" value="Malonyl_transacylase_ACP-bd"/>
</dbReference>
<reference evidence="9" key="1">
    <citation type="submission" date="2006-10" db="EMBL/GenBank/DDBJ databases">
        <title>Complete sequence of Solibacter usitatus Ellin6076.</title>
        <authorList>
            <consortium name="US DOE Joint Genome Institute"/>
            <person name="Copeland A."/>
            <person name="Lucas S."/>
            <person name="Lapidus A."/>
            <person name="Barry K."/>
            <person name="Detter J.C."/>
            <person name="Glavina del Rio T."/>
            <person name="Hammon N."/>
            <person name="Israni S."/>
            <person name="Dalin E."/>
            <person name="Tice H."/>
            <person name="Pitluck S."/>
            <person name="Thompson L.S."/>
            <person name="Brettin T."/>
            <person name="Bruce D."/>
            <person name="Han C."/>
            <person name="Tapia R."/>
            <person name="Gilna P."/>
            <person name="Schmutz J."/>
            <person name="Larimer F."/>
            <person name="Land M."/>
            <person name="Hauser L."/>
            <person name="Kyrpides N."/>
            <person name="Mikhailova N."/>
            <person name="Janssen P.H."/>
            <person name="Kuske C.R."/>
            <person name="Richardson P."/>
        </authorList>
    </citation>
    <scope>NUCLEOTIDE SEQUENCE</scope>
    <source>
        <strain evidence="9">Ellin6076</strain>
    </source>
</reference>
<dbReference type="eggNOG" id="COG3266">
    <property type="taxonomic scope" value="Bacteria"/>
</dbReference>
<dbReference type="InterPro" id="IPR057326">
    <property type="entry name" value="KR_dom"/>
</dbReference>
<dbReference type="InterPro" id="IPR020807">
    <property type="entry name" value="PKS_DH"/>
</dbReference>
<dbReference type="InterPro" id="IPR013785">
    <property type="entry name" value="Aldolase_TIM"/>
</dbReference>
<dbReference type="Gene3D" id="3.40.366.10">
    <property type="entry name" value="Malonyl-Coenzyme A Acyl Carrier Protein, domain 2"/>
    <property type="match status" value="1"/>
</dbReference>
<dbReference type="Pfam" id="PF00698">
    <property type="entry name" value="Acyl_transf_1"/>
    <property type="match status" value="1"/>
</dbReference>
<dbReference type="PROSITE" id="PS50075">
    <property type="entry name" value="CARRIER"/>
    <property type="match status" value="2"/>
</dbReference>
<dbReference type="HOGENOM" id="CLU_000022_30_1_0"/>
<dbReference type="InterPro" id="IPR014031">
    <property type="entry name" value="Ketoacyl_synth_C"/>
</dbReference>
<evidence type="ECO:0000256" key="2">
    <source>
        <dbReference type="ARBA" id="ARBA00022553"/>
    </source>
</evidence>
<evidence type="ECO:0000256" key="5">
    <source>
        <dbReference type="SAM" id="MobiDB-lite"/>
    </source>
</evidence>
<dbReference type="Gene3D" id="1.10.1200.10">
    <property type="entry name" value="ACP-like"/>
    <property type="match status" value="2"/>
</dbReference>
<name>Q02DB0_SOLUE</name>
<dbReference type="InterPro" id="IPR052568">
    <property type="entry name" value="PKS-FAS_Synthase"/>
</dbReference>
<dbReference type="InterPro" id="IPR049900">
    <property type="entry name" value="PKS_mFAS_DH"/>
</dbReference>
<dbReference type="Pfam" id="PF00109">
    <property type="entry name" value="ketoacyl-synt"/>
    <property type="match status" value="1"/>
</dbReference>
<dbReference type="Pfam" id="PF08659">
    <property type="entry name" value="KR"/>
    <property type="match status" value="1"/>
</dbReference>
<dbReference type="SMART" id="SM00826">
    <property type="entry name" value="PKS_DH"/>
    <property type="match status" value="1"/>
</dbReference>
<dbReference type="InParanoid" id="Q02DB0"/>
<keyword evidence="3" id="KW-0808">Transferase</keyword>
<feature type="active site" description="Proton acceptor; for dehydratase activity" evidence="4">
    <location>
        <position position="2592"/>
    </location>
</feature>
<keyword evidence="1" id="KW-0596">Phosphopantetheine</keyword>
<organism evidence="9">
    <name type="scientific">Solibacter usitatus (strain Ellin6076)</name>
    <dbReference type="NCBI Taxonomy" id="234267"/>
    <lineage>
        <taxon>Bacteria</taxon>
        <taxon>Pseudomonadati</taxon>
        <taxon>Acidobacteriota</taxon>
        <taxon>Terriglobia</taxon>
        <taxon>Bryobacterales</taxon>
        <taxon>Solibacteraceae</taxon>
        <taxon>Candidatus Solibacter</taxon>
    </lineage>
</organism>
<accession>Q02DB0</accession>
<protein>
    <submittedName>
        <fullName evidence="9">Beta-ketoacyl synthase</fullName>
    </submittedName>
</protein>
<dbReference type="PROSITE" id="PS52004">
    <property type="entry name" value="KS3_2"/>
    <property type="match status" value="1"/>
</dbReference>
<dbReference type="Gene3D" id="3.10.129.110">
    <property type="entry name" value="Polyketide synthase dehydratase"/>
    <property type="match status" value="1"/>
</dbReference>
<dbReference type="InterPro" id="IPR001227">
    <property type="entry name" value="Ac_transferase_dom_sf"/>
</dbReference>
<dbReference type="InterPro" id="IPR009081">
    <property type="entry name" value="PP-bd_ACP"/>
</dbReference>
<feature type="domain" description="Carrier" evidence="6">
    <location>
        <begin position="1908"/>
        <end position="1990"/>
    </location>
</feature>
<evidence type="ECO:0000256" key="1">
    <source>
        <dbReference type="ARBA" id="ARBA00022450"/>
    </source>
</evidence>
<dbReference type="CDD" id="cd08953">
    <property type="entry name" value="KR_2_SDR_x"/>
    <property type="match status" value="1"/>
</dbReference>
<dbReference type="SUPFAM" id="SSF52151">
    <property type="entry name" value="FabD/lysophospholipase-like"/>
    <property type="match status" value="1"/>
</dbReference>
<dbReference type="Gene3D" id="3.40.47.10">
    <property type="match status" value="1"/>
</dbReference>
<dbReference type="InterPro" id="IPR014030">
    <property type="entry name" value="Ketoacyl_synth_N"/>
</dbReference>
<feature type="region of interest" description="Disordered" evidence="5">
    <location>
        <begin position="1778"/>
        <end position="1805"/>
    </location>
</feature>
<dbReference type="InterPro" id="IPR016039">
    <property type="entry name" value="Thiolase-like"/>
</dbReference>
<dbReference type="SMART" id="SM00827">
    <property type="entry name" value="PKS_AT"/>
    <property type="match status" value="1"/>
</dbReference>
<dbReference type="Pfam" id="PF03060">
    <property type="entry name" value="NMO"/>
    <property type="match status" value="2"/>
</dbReference>
<dbReference type="KEGG" id="sus:Acid_1972"/>
<dbReference type="PANTHER" id="PTHR43074">
    <property type="entry name" value="OMEGA-3 POLYUNSATURATED FATTY ACID SYNTHASE PFAB-RELATED"/>
    <property type="match status" value="1"/>
</dbReference>
<dbReference type="PROSITE" id="PS52019">
    <property type="entry name" value="PKS_MFAS_DH"/>
    <property type="match status" value="1"/>
</dbReference>
<dbReference type="Gene3D" id="3.20.20.70">
    <property type="entry name" value="Aldolase class I"/>
    <property type="match status" value="2"/>
</dbReference>
<dbReference type="Gene3D" id="3.40.50.720">
    <property type="entry name" value="NAD(P)-binding Rossmann-like Domain"/>
    <property type="match status" value="1"/>
</dbReference>
<dbReference type="Pfam" id="PF00550">
    <property type="entry name" value="PP-binding"/>
    <property type="match status" value="2"/>
</dbReference>
<dbReference type="Pfam" id="PF02801">
    <property type="entry name" value="Ketoacyl-synt_C"/>
    <property type="match status" value="1"/>
</dbReference>
<dbReference type="SUPFAM" id="SSF55048">
    <property type="entry name" value="Probable ACP-binding domain of malonyl-CoA ACP transacylase"/>
    <property type="match status" value="1"/>
</dbReference>
<evidence type="ECO:0000256" key="4">
    <source>
        <dbReference type="PROSITE-ProRule" id="PRU01363"/>
    </source>
</evidence>
<dbReference type="EMBL" id="CP000473">
    <property type="protein sequence ID" value="ABJ82962.1"/>
    <property type="molecule type" value="Genomic_DNA"/>
</dbReference>
<dbReference type="InterPro" id="IPR018201">
    <property type="entry name" value="Ketoacyl_synth_AS"/>
</dbReference>
<dbReference type="InterPro" id="IPR049552">
    <property type="entry name" value="PKS_DH_N"/>
</dbReference>
<evidence type="ECO:0000259" key="7">
    <source>
        <dbReference type="PROSITE" id="PS52004"/>
    </source>
</evidence>
<evidence type="ECO:0000259" key="6">
    <source>
        <dbReference type="PROSITE" id="PS50075"/>
    </source>
</evidence>
<feature type="region of interest" description="Disordered" evidence="5">
    <location>
        <begin position="1994"/>
        <end position="2016"/>
    </location>
</feature>
<dbReference type="eggNOG" id="COG2070">
    <property type="taxonomic scope" value="Bacteria"/>
</dbReference>
<proteinExistence type="predicted"/>
<evidence type="ECO:0000259" key="8">
    <source>
        <dbReference type="PROSITE" id="PS52019"/>
    </source>
</evidence>
<evidence type="ECO:0000256" key="3">
    <source>
        <dbReference type="ARBA" id="ARBA00022679"/>
    </source>
</evidence>
<gene>
    <name evidence="9" type="ordered locus">Acid_1972</name>
</gene>
<dbReference type="SUPFAM" id="SSF47336">
    <property type="entry name" value="ACP-like"/>
    <property type="match status" value="2"/>
</dbReference>
<dbReference type="InterPro" id="IPR036291">
    <property type="entry name" value="NAD(P)-bd_dom_sf"/>
</dbReference>
<dbReference type="Gene3D" id="3.30.70.250">
    <property type="entry name" value="Malonyl-CoA ACP transacylase, ACP-binding"/>
    <property type="match status" value="1"/>
</dbReference>
<evidence type="ECO:0000313" key="9">
    <source>
        <dbReference type="EMBL" id="ABJ82962.1"/>
    </source>
</evidence>
<dbReference type="GO" id="GO:0004315">
    <property type="term" value="F:3-oxoacyl-[acyl-carrier-protein] synthase activity"/>
    <property type="evidence" value="ECO:0007669"/>
    <property type="project" value="InterPro"/>
</dbReference>
<dbReference type="InterPro" id="IPR016035">
    <property type="entry name" value="Acyl_Trfase/lysoPLipase"/>
</dbReference>
<dbReference type="InterPro" id="IPR020841">
    <property type="entry name" value="PKS_Beta-ketoAc_synthase_dom"/>
</dbReference>
<dbReference type="Pfam" id="PF16197">
    <property type="entry name" value="KAsynt_C_assoc"/>
    <property type="match status" value="1"/>
</dbReference>
<dbReference type="SMART" id="SM00822">
    <property type="entry name" value="PKS_KR"/>
    <property type="match status" value="1"/>
</dbReference>
<dbReference type="STRING" id="234267.Acid_1972"/>
<feature type="domain" description="PKS/mFAS DH" evidence="8">
    <location>
        <begin position="2560"/>
        <end position="2850"/>
    </location>
</feature>
<dbReference type="InterPro" id="IPR002347">
    <property type="entry name" value="SDR_fam"/>
</dbReference>
<dbReference type="SMART" id="SM00825">
    <property type="entry name" value="PKS_KS"/>
    <property type="match status" value="1"/>
</dbReference>
<dbReference type="eggNOG" id="COG3321">
    <property type="taxonomic scope" value="Bacteria"/>
</dbReference>
<dbReference type="PROSITE" id="PS00606">
    <property type="entry name" value="KS3_1"/>
    <property type="match status" value="1"/>
</dbReference>
<keyword evidence="2" id="KW-0597">Phosphoprotein</keyword>
<dbReference type="eggNOG" id="COG1028">
    <property type="taxonomic scope" value="Bacteria"/>
</dbReference>
<dbReference type="InterPro" id="IPR036736">
    <property type="entry name" value="ACP-like_sf"/>
</dbReference>
<feature type="compositionally biased region" description="Low complexity" evidence="5">
    <location>
        <begin position="1778"/>
        <end position="1794"/>
    </location>
</feature>
<dbReference type="PANTHER" id="PTHR43074:SF1">
    <property type="entry name" value="BETA-KETOACYL SYNTHASE FAMILY PROTEIN-RELATED"/>
    <property type="match status" value="1"/>
</dbReference>
<dbReference type="SUPFAM" id="SSF53901">
    <property type="entry name" value="Thiolase-like"/>
    <property type="match status" value="1"/>
</dbReference>
<dbReference type="InterPro" id="IPR032821">
    <property type="entry name" value="PKS_assoc"/>
</dbReference>
<dbReference type="SUPFAM" id="SSF51735">
    <property type="entry name" value="NAD(P)-binding Rossmann-fold domains"/>
    <property type="match status" value="2"/>
</dbReference>
<sequence precursor="true">MPQLFRIATISPGLLQPSIALATQRAGELALLDFEYIRDPHTVAKAVQHLTGAFGIKLSGASPKALEWLVTGAPERLKTVILTSDNPQDLRDPVRLLREKGITTLLEARCLEEARNGEAIGVDGIIAKGHEAGGRVADETTFVLLQRFRAEVSLPVWAHGGIGLHTGPACAMAGAAGIILDVQLALTRESPLSEQVKARIRSMDGSETLVLGEQLGETYRVYFRPGNPAVKQLQAIEARLSNDPRSAQEILADWRQAVLELAGWESEQNALMLGQDAAFAASMAKRFHTVGGVLRAMRDAIESHCHAADRLRPLAEGAPLARSHGTRYPILQGPMTRVSDVPEFGARVAEEGGLPFLALALMRGPEIKSLLERAKDRMGSMPWGVGILGFVPPELRQEQLDVIRDYPPPFALIAGGRPDQARALEQQGITTYLHVPSPGLLQMFVQQGARRFVFEGRECGGHVGPRTSFVLWNQMVDVLLDAPELAAEPESFHVVFAAGIHDALSAAMVSVIAAPLAERGVRIGALLGTAYLFTEEAVASGAIMKTFQEQARQCHRTVLLETGPGHSTRCVDTPYAAAFTEEKKRLSTSGLPADEVRMALESLNLGRLRIASKGLTRHPGFAQEGTGPKLIELGENEQVAQGMYMIGQVAALRQEVCTIQELHRSVAVAGSNKLQGLADRAWQAPAAVRRAESSSSIAIIGMSCLLPKAPDLLTYWDNILHKVDAVGEIPKGRWDWELYFDSDPKAKDKIYSKWGGFLEDVAFDPTRYGMPPASLRSIEPSQLLTLEVVRAGLEDAGYLERSFPRDRTSIILGAGGGAADLGLGYGARSFMPALENLPEFRGRSGEIIERLGGRLPEWTEDSFAGILTNVAAGRVANRFDLGGSNYTVDAACASSLAAVSLALKELDGHTSDMVIVGGIDTMQNPFTYLCFSKTHALSPRGRCRTFDESADGIAISEGIAVMVFKRLEDAERDGDRIYAVIKGAGSSSDGKDRGLTAPRPEGQARALTRAYAKAGISPSAVGLIEAHGTGTVAGDGAEVQALTQVFSQAGARRQGCAVGSVKSMIGHTKCTAGAAGMIKAAMALHHKVLPATLGVQKPNPRARFAESPFFVNTETRPWLQSPDGQPRRAGVSAFGFGGTNFHVVMEEYTGDPSASIPTPCRQWSDELLVWRGDSREALLAGIEVWEKALTTQAQPLLRDLAYTAWKQAEDVPVGNRPRLQLAIVASSVDDLKQKLALARQSLAQPETVRINDPRGIYYSQQLLASEGRLAFMFPGQGSQYPGMLEDLLLIFPETRRVFEQAVRVLEGKLSEPLSDYVFPPPAFSREEEQARQKALTQTNIAQPALGAVSLAMLGLLQELGLQPHMVAGHSYGEYVALAAAGVFSAETLIALSEARGRFIVEGAGAEPGVMAAVEADAGSVTEVLKNFEDVCLANANAPMQSVISGSKAAVERVVKHLASQGTTARMIPVACAFHSPIVGPAQARLGQFLATVEVAEPAIPVFSNTTAAPYPKEPQAVAERLVEHLVRPVEFVREIEAMYEAGARVFVEVGPRGVLTGLVDKILGDRPKLAVASNQSGRPGLTQLLHLIAQLAAHGFSPKLDRLFRDRSNRRLDLASLQRESAEKPLAPSVWMVNGARATPLNGAAKAARPEIKQTPPASQPAASVSVPHSNGVPFSMPLVQQKTVDPKPVTDFTMKTPTPSNPMAAVEPDSVPQVMTQFQQVMTQFLDTQKTVMLAYLGSETGTAAVAPSLSAPATRPAEALPAAADLPWTAPRVDNPPAVAPSAPALSVPTPVGTESPLPPSGPNKEELTAQLLAIVSERTGYPPEMLNLNLDLEADLGIDSIKRVEILGTFAATGIAVEGLMEKLSGIRTLQGIIDCVAESVGTGPAEPATLRATEQPQPPAAAGPDRVELTAQLVAIVSERTGYPAEMLNLNLDLEADLGIDSIKRVEILGTFQQTSTSLGLVEGLMEKLSGVRTLQGIIDLVIESSANPVAPPAGEPAQPAAVAPPSPGRTDEEEQIQRFTLRAVEAPFSGRSVAPAKDRPILIAGGHAVAQALARELTVHGYRVATVRQEARVQELEPGSYTADLGSAESVTQLIELLSQQEGPLGTLVHLQALNGEAWRAQDEQVWRQQLRLGVKSLYHLAKAAGKHLRHGAADSGASVIAVTGMGGTFLSDLAPDASAKSPDHGAIAGLMKTLAQEWPEVRIKAVDFDLEENCDILAHRLFAELHSADEAVEIGYDQGRRVTLVPVQAPLSPQTPAALSLDSSAVVLITGGARGITARAAGRLAELYQPTLVLAGRSPLPQPEEAAETAGITKTRELKAALMDQMRACGETVTPALVERAYARLTAEREVRANLAALRQLGAQVHYYAVDVRDAEAFGGLIDRIYDSFGRLDGVIHGAGVIEDKLLQDKTADSFDRVFDTKVDSAFVLSRKLRPEQLKFLVFFSSVAGRFGNRGQGDYAAANEVLNKLALTLDRAWPCRVVAINWGPWDTEGMVSAEVRKRFAERGVQLISPAIGLRRLEEEISHGRRGEAEVVIGGAGWQPAREREVSRTSRPLLGQAILSRGEHVIEVVRDFDPARDLYLKDHQLDGQPVLPLAVATELIAETVEHGWPELQVAAVRGLRLLHGVVLETGTKTLRVVARLQSPASASSTSVDVEVSGVGPSHRIHYRATVDLVRRLPEAPPLNVPPLTDAQAFSMNTAELYRRWLFHGPMFQGIRRVDLVSAGGIQASLATSPPQGWIAGAPEGQWLIDPLMFDSALQLLVLWAREHWDMTALPSGFKSYRRFGSLSTSKIRCEMRIRPETAGPAIHADIYFSDENTGRVLSVLEDMQGTCSKSLNRLAGREIALAVGNAS</sequence>
<dbReference type="Pfam" id="PF21089">
    <property type="entry name" value="PKS_DH_N"/>
    <property type="match status" value="1"/>
</dbReference>